<dbReference type="AlphaFoldDB" id="A0A3S5EFX2"/>
<evidence type="ECO:0000256" key="1">
    <source>
        <dbReference type="ARBA" id="ARBA00005171"/>
    </source>
</evidence>
<dbReference type="PROSITE" id="PS51273">
    <property type="entry name" value="GATASE_TYPE_1"/>
    <property type="match status" value="1"/>
</dbReference>
<comment type="pathway">
    <text evidence="1 12">Pyrimidine metabolism; CTP biosynthesis via de novo pathway; CTP from UDP: step 2/2.</text>
</comment>
<dbReference type="OrthoDB" id="9801107at2"/>
<dbReference type="Pfam" id="PF06418">
    <property type="entry name" value="CTP_synth_N"/>
    <property type="match status" value="1"/>
</dbReference>
<comment type="catalytic activity">
    <reaction evidence="12">
        <text>UTP + NH4(+) + ATP = CTP + ADP + phosphate + 2 H(+)</text>
        <dbReference type="Rhea" id="RHEA:16597"/>
        <dbReference type="ChEBI" id="CHEBI:15378"/>
        <dbReference type="ChEBI" id="CHEBI:28938"/>
        <dbReference type="ChEBI" id="CHEBI:30616"/>
        <dbReference type="ChEBI" id="CHEBI:37563"/>
        <dbReference type="ChEBI" id="CHEBI:43474"/>
        <dbReference type="ChEBI" id="CHEBI:46398"/>
        <dbReference type="ChEBI" id="CHEBI:456216"/>
    </reaction>
</comment>
<feature type="region of interest" description="Amidoligase domain" evidence="12">
    <location>
        <begin position="1"/>
        <end position="267"/>
    </location>
</feature>
<feature type="binding site" evidence="12">
    <location>
        <position position="224"/>
    </location>
    <ligand>
        <name>UTP</name>
        <dbReference type="ChEBI" id="CHEBI:46398"/>
    </ligand>
</feature>
<dbReference type="Gene3D" id="3.40.50.300">
    <property type="entry name" value="P-loop containing nucleotide triphosphate hydrolases"/>
    <property type="match status" value="1"/>
</dbReference>
<evidence type="ECO:0000256" key="4">
    <source>
        <dbReference type="ARBA" id="ARBA00022723"/>
    </source>
</evidence>
<feature type="binding site" evidence="12">
    <location>
        <position position="14"/>
    </location>
    <ligand>
        <name>CTP</name>
        <dbReference type="ChEBI" id="CHEBI:37563"/>
        <note>allosteric inhibitor</note>
    </ligand>
</feature>
<dbReference type="GO" id="GO:0044210">
    <property type="term" value="P:'de novo' CTP biosynthetic process"/>
    <property type="evidence" value="ECO:0007669"/>
    <property type="project" value="UniProtKB-UniRule"/>
</dbReference>
<dbReference type="GO" id="GO:0019856">
    <property type="term" value="P:pyrimidine nucleobase biosynthetic process"/>
    <property type="evidence" value="ECO:0007669"/>
    <property type="project" value="TreeGrafter"/>
</dbReference>
<comment type="miscellaneous">
    <text evidence="12">CTPSs have evolved a hybrid strategy for distinguishing between UTP and CTP. The overlapping regions of the product feedback inhibitory and substrate sites recognize a common feature in both compounds, the triphosphate moiety. To differentiate isosteric substrate and product pyrimidine rings, an additional pocket far from the expected kinase/ligase catalytic site, specifically recognizes the cytosine and ribose portions of the product inhibitor.</text>
</comment>
<dbReference type="CDD" id="cd01746">
    <property type="entry name" value="GATase1_CTP_Synthase"/>
    <property type="match status" value="1"/>
</dbReference>
<evidence type="ECO:0000256" key="8">
    <source>
        <dbReference type="ARBA" id="ARBA00022962"/>
    </source>
</evidence>
<feature type="domain" description="Glutamine amidotransferase" evidence="13">
    <location>
        <begin position="302"/>
        <end position="536"/>
    </location>
</feature>
<comment type="function">
    <text evidence="11 12">Catalyzes the ATP-dependent amination of UTP to CTP with either L-glutamine or ammonia as the source of nitrogen. Regulates intracellular CTP levels through interactions with the four ribonucleotide triphosphates.</text>
</comment>
<keyword evidence="6 12" id="KW-0067">ATP-binding</keyword>
<keyword evidence="7 12" id="KW-0460">Magnesium</keyword>
<dbReference type="GO" id="GO:0004359">
    <property type="term" value="F:glutaminase activity"/>
    <property type="evidence" value="ECO:0007669"/>
    <property type="project" value="RHEA"/>
</dbReference>
<dbReference type="NCBIfam" id="NF003792">
    <property type="entry name" value="PRK05380.1"/>
    <property type="match status" value="1"/>
</dbReference>
<name>A0A3S5EFX2_9GAMM</name>
<dbReference type="PANTHER" id="PTHR11550:SF0">
    <property type="entry name" value="CTP SYNTHASE-RELATED"/>
    <property type="match status" value="1"/>
</dbReference>
<gene>
    <name evidence="12 15" type="primary">pyrG</name>
    <name evidence="15" type="ORF">NCTC10297_01055</name>
</gene>
<feature type="active site" evidence="12">
    <location>
        <position position="517"/>
    </location>
</feature>
<comment type="subunit">
    <text evidence="12">Homotetramer.</text>
</comment>
<dbReference type="Proteomes" id="UP000274100">
    <property type="component" value="Chromosome"/>
</dbReference>
<comment type="similarity">
    <text evidence="2 12">Belongs to the CTP synthase family.</text>
</comment>
<feature type="binding site" evidence="12">
    <location>
        <begin position="383"/>
        <end position="386"/>
    </location>
    <ligand>
        <name>L-glutamine</name>
        <dbReference type="ChEBI" id="CHEBI:58359"/>
    </ligand>
</feature>
<evidence type="ECO:0000256" key="12">
    <source>
        <dbReference type="HAMAP-Rule" id="MF_01227"/>
    </source>
</evidence>
<feature type="binding site" evidence="12">
    <location>
        <position position="72"/>
    </location>
    <ligand>
        <name>ATP</name>
        <dbReference type="ChEBI" id="CHEBI:30616"/>
    </ligand>
</feature>
<sequence length="542" mass="60236">MTTKFIFVTGGVVSSLGKGIAAASLAAVLEARGLKVTMTKMDPYINVDPGTMSPFQHGEVFVTEDGAETDLDLGYYERFLRRSKMSKANNFTSGRIYQTVLAKERRGDYLGGTVQVIPHITDEIKHKIRASGEGYDIAIIEIGGTVGDIESLPFMEAVRQLQVELGRSNSLLMHLTLVPYIASAGESKTKPTQHSVKELRSIGLQPDVLICRSEQTISEENRQKIALFTNVETRGVILCEDAKSIYQIPRRFYEQDLDDLICERFGLTVPEADLSDWDLVVQDLFNAQGEVVVAMVGKYVELPDAYKSVNEALLHAGIHNKTKVRINYINAETLEHDNAAFDELKQADAILVPGGFGERGTLGKMKAIEYARTHNKPFLGICLGMQLAVIEFARNVLGLQANSTEFDRKTTHPIIGLITEWFDEKGELQIRSDDSDLGGTMRLGAQQAELVAGSKLAKIYGANNITERHRHRYEMNNRYIEPLEQAGMKISGYSAKQHLVEAIEIDHHPWFVAVQYHPEFTSSPRGGHPLFNSFIKAAMADS</sequence>
<feature type="binding site" evidence="12">
    <location>
        <begin position="188"/>
        <end position="193"/>
    </location>
    <ligand>
        <name>CTP</name>
        <dbReference type="ChEBI" id="CHEBI:37563"/>
        <note>allosteric inhibitor</note>
    </ligand>
</feature>
<feature type="binding site" evidence="12">
    <location>
        <begin position="148"/>
        <end position="150"/>
    </location>
    <ligand>
        <name>CTP</name>
        <dbReference type="ChEBI" id="CHEBI:37563"/>
        <note>allosteric inhibitor</note>
    </ligand>
</feature>
<evidence type="ECO:0000259" key="13">
    <source>
        <dbReference type="Pfam" id="PF00117"/>
    </source>
</evidence>
<keyword evidence="3 12" id="KW-0436">Ligase</keyword>
<evidence type="ECO:0000256" key="6">
    <source>
        <dbReference type="ARBA" id="ARBA00022840"/>
    </source>
</evidence>
<feature type="binding site" evidence="12">
    <location>
        <begin position="188"/>
        <end position="193"/>
    </location>
    <ligand>
        <name>UTP</name>
        <dbReference type="ChEBI" id="CHEBI:46398"/>
    </ligand>
</feature>
<comment type="catalytic activity">
    <reaction evidence="12">
        <text>L-glutamine + H2O = L-glutamate + NH4(+)</text>
        <dbReference type="Rhea" id="RHEA:15889"/>
        <dbReference type="ChEBI" id="CHEBI:15377"/>
        <dbReference type="ChEBI" id="CHEBI:28938"/>
        <dbReference type="ChEBI" id="CHEBI:29985"/>
        <dbReference type="ChEBI" id="CHEBI:58359"/>
    </reaction>
</comment>
<organism evidence="15 16">
    <name type="scientific">Moraxella cuniculi</name>
    <dbReference type="NCBI Taxonomy" id="34061"/>
    <lineage>
        <taxon>Bacteria</taxon>
        <taxon>Pseudomonadati</taxon>
        <taxon>Pseudomonadota</taxon>
        <taxon>Gammaproteobacteria</taxon>
        <taxon>Moraxellales</taxon>
        <taxon>Moraxellaceae</taxon>
        <taxon>Moraxella</taxon>
    </lineage>
</organism>
<feature type="domain" description="CTP synthase N-terminal" evidence="14">
    <location>
        <begin position="4"/>
        <end position="267"/>
    </location>
</feature>
<keyword evidence="5 12" id="KW-0547">Nucleotide-binding</keyword>
<evidence type="ECO:0000313" key="16">
    <source>
        <dbReference type="Proteomes" id="UP000274100"/>
    </source>
</evidence>
<dbReference type="InterPro" id="IPR004468">
    <property type="entry name" value="CTP_synthase"/>
</dbReference>
<evidence type="ECO:0000256" key="10">
    <source>
        <dbReference type="ARBA" id="ARBA00047781"/>
    </source>
</evidence>
<dbReference type="SUPFAM" id="SSF52317">
    <property type="entry name" value="Class I glutamine amidotransferase-like"/>
    <property type="match status" value="1"/>
</dbReference>
<dbReference type="CDD" id="cd03113">
    <property type="entry name" value="CTPS_N"/>
    <property type="match status" value="1"/>
</dbReference>
<dbReference type="FunFam" id="3.40.50.300:FF:000009">
    <property type="entry name" value="CTP synthase"/>
    <property type="match status" value="1"/>
</dbReference>
<feature type="binding site" evidence="12">
    <location>
        <position position="72"/>
    </location>
    <ligand>
        <name>Mg(2+)</name>
        <dbReference type="ChEBI" id="CHEBI:18420"/>
    </ligand>
</feature>
<dbReference type="HAMAP" id="MF_01227">
    <property type="entry name" value="PyrG"/>
    <property type="match status" value="1"/>
</dbReference>
<feature type="binding site" evidence="12">
    <location>
        <position position="242"/>
    </location>
    <ligand>
        <name>ATP</name>
        <dbReference type="ChEBI" id="CHEBI:30616"/>
    </ligand>
</feature>
<dbReference type="GO" id="GO:0042802">
    <property type="term" value="F:identical protein binding"/>
    <property type="evidence" value="ECO:0007669"/>
    <property type="project" value="TreeGrafter"/>
</dbReference>
<reference evidence="15 16" key="1">
    <citation type="submission" date="2018-12" db="EMBL/GenBank/DDBJ databases">
        <authorList>
            <consortium name="Pathogen Informatics"/>
        </authorList>
    </citation>
    <scope>NUCLEOTIDE SEQUENCE [LARGE SCALE GENOMIC DNA]</scope>
    <source>
        <strain evidence="15 16">NCTC10297</strain>
    </source>
</reference>
<feature type="binding site" evidence="12">
    <location>
        <position position="224"/>
    </location>
    <ligand>
        <name>CTP</name>
        <dbReference type="ChEBI" id="CHEBI:37563"/>
        <note>allosteric inhibitor</note>
    </ligand>
</feature>
<dbReference type="Pfam" id="PF00117">
    <property type="entry name" value="GATase"/>
    <property type="match status" value="1"/>
</dbReference>
<keyword evidence="9 12" id="KW-0665">Pyrimidine biosynthesis</keyword>
<evidence type="ECO:0000256" key="5">
    <source>
        <dbReference type="ARBA" id="ARBA00022741"/>
    </source>
</evidence>
<feature type="active site" evidence="12">
    <location>
        <position position="519"/>
    </location>
</feature>
<dbReference type="FunFam" id="3.40.50.880:FF:000002">
    <property type="entry name" value="CTP synthase"/>
    <property type="match status" value="1"/>
</dbReference>
<dbReference type="GO" id="GO:0005524">
    <property type="term" value="F:ATP binding"/>
    <property type="evidence" value="ECO:0007669"/>
    <property type="project" value="UniProtKB-KW"/>
</dbReference>
<dbReference type="NCBIfam" id="TIGR00337">
    <property type="entry name" value="PyrG"/>
    <property type="match status" value="1"/>
</dbReference>
<dbReference type="InterPro" id="IPR017456">
    <property type="entry name" value="CTP_synthase_N"/>
</dbReference>
<feature type="binding site" evidence="12">
    <location>
        <begin position="15"/>
        <end position="20"/>
    </location>
    <ligand>
        <name>ATP</name>
        <dbReference type="ChEBI" id="CHEBI:30616"/>
    </ligand>
</feature>
<dbReference type="GO" id="GO:0046872">
    <property type="term" value="F:metal ion binding"/>
    <property type="evidence" value="ECO:0007669"/>
    <property type="project" value="UniProtKB-KW"/>
</dbReference>
<protein>
    <recommendedName>
        <fullName evidence="12">CTP synthase</fullName>
        <ecNumber evidence="12">6.3.4.2</ecNumber>
    </recommendedName>
    <alternativeName>
        <fullName evidence="12">Cytidine 5'-triphosphate synthase</fullName>
    </alternativeName>
    <alternativeName>
        <fullName evidence="12">Cytidine triphosphate synthetase</fullName>
        <shortName evidence="12">CTP synthetase</shortName>
        <shortName evidence="12">CTPS</shortName>
    </alternativeName>
    <alternativeName>
        <fullName evidence="12">UTP--ammonia ligase</fullName>
    </alternativeName>
</protein>
<feature type="binding site" evidence="12">
    <location>
        <position position="141"/>
    </location>
    <ligand>
        <name>Mg(2+)</name>
        <dbReference type="ChEBI" id="CHEBI:18420"/>
    </ligand>
</feature>
<dbReference type="GO" id="GO:0005829">
    <property type="term" value="C:cytosol"/>
    <property type="evidence" value="ECO:0007669"/>
    <property type="project" value="TreeGrafter"/>
</dbReference>
<dbReference type="PANTHER" id="PTHR11550">
    <property type="entry name" value="CTP SYNTHASE"/>
    <property type="match status" value="1"/>
</dbReference>
<feature type="active site" description="Nucleophile; for glutamine hydrolysis" evidence="12">
    <location>
        <position position="382"/>
    </location>
</feature>
<dbReference type="Gene3D" id="3.40.50.880">
    <property type="match status" value="1"/>
</dbReference>
<proteinExistence type="inferred from homology"/>
<accession>A0A3S5EFX2</accession>
<dbReference type="InterPro" id="IPR017926">
    <property type="entry name" value="GATASE"/>
</dbReference>
<comment type="caution">
    <text evidence="12">Lacks conserved residue(s) required for the propagation of feature annotation.</text>
</comment>
<keyword evidence="4 12" id="KW-0479">Metal-binding</keyword>
<comment type="catalytic activity">
    <reaction evidence="10 12">
        <text>UTP + L-glutamine + ATP + H2O = CTP + L-glutamate + ADP + phosphate + 2 H(+)</text>
        <dbReference type="Rhea" id="RHEA:26426"/>
        <dbReference type="ChEBI" id="CHEBI:15377"/>
        <dbReference type="ChEBI" id="CHEBI:15378"/>
        <dbReference type="ChEBI" id="CHEBI:29985"/>
        <dbReference type="ChEBI" id="CHEBI:30616"/>
        <dbReference type="ChEBI" id="CHEBI:37563"/>
        <dbReference type="ChEBI" id="CHEBI:43474"/>
        <dbReference type="ChEBI" id="CHEBI:46398"/>
        <dbReference type="ChEBI" id="CHEBI:58359"/>
        <dbReference type="ChEBI" id="CHEBI:456216"/>
        <dbReference type="EC" id="6.3.4.2"/>
    </reaction>
</comment>
<feature type="binding site" evidence="12">
    <location>
        <position position="355"/>
    </location>
    <ligand>
        <name>L-glutamine</name>
        <dbReference type="ChEBI" id="CHEBI:58359"/>
    </ligand>
</feature>
<dbReference type="KEGG" id="mcun:NCTC10297_01055"/>
<feature type="binding site" evidence="12">
    <location>
        <position position="405"/>
    </location>
    <ligand>
        <name>L-glutamine</name>
        <dbReference type="ChEBI" id="CHEBI:58359"/>
    </ligand>
</feature>
<dbReference type="SUPFAM" id="SSF52540">
    <property type="entry name" value="P-loop containing nucleoside triphosphate hydrolases"/>
    <property type="match status" value="1"/>
</dbReference>
<comment type="activity regulation">
    <text evidence="12">Allosterically activated by GTP, when glutamine is the substrate; GTP has no effect on the reaction when ammonia is the substrate. The allosteric effector GTP functions by stabilizing the protein conformation that binds the tetrahedral intermediate(s) formed during glutamine hydrolysis. Inhibited by the product CTP, via allosteric rather than competitive inhibition.</text>
</comment>
<dbReference type="InterPro" id="IPR027417">
    <property type="entry name" value="P-loop_NTPase"/>
</dbReference>
<dbReference type="RefSeq" id="WP_126330580.1">
    <property type="nucleotide sequence ID" value="NZ_LR134343.1"/>
</dbReference>
<dbReference type="InterPro" id="IPR029062">
    <property type="entry name" value="Class_I_gatase-like"/>
</dbReference>
<evidence type="ECO:0000256" key="3">
    <source>
        <dbReference type="ARBA" id="ARBA00022598"/>
    </source>
</evidence>
<feature type="binding site" evidence="12">
    <location>
        <position position="472"/>
    </location>
    <ligand>
        <name>L-glutamine</name>
        <dbReference type="ChEBI" id="CHEBI:58359"/>
    </ligand>
</feature>
<keyword evidence="8 12" id="KW-0315">Glutamine amidotransferase</keyword>
<dbReference type="EC" id="6.3.4.2" evidence="12"/>
<dbReference type="GO" id="GO:0003883">
    <property type="term" value="F:CTP synthase activity"/>
    <property type="evidence" value="ECO:0007669"/>
    <property type="project" value="UniProtKB-UniRule"/>
</dbReference>
<evidence type="ECO:0000256" key="11">
    <source>
        <dbReference type="ARBA" id="ARBA00059148"/>
    </source>
</evidence>
<dbReference type="EMBL" id="LR134343">
    <property type="protein sequence ID" value="VEG13098.1"/>
    <property type="molecule type" value="Genomic_DNA"/>
</dbReference>
<dbReference type="InterPro" id="IPR033828">
    <property type="entry name" value="GATase1_CTP_Synthase"/>
</dbReference>
<feature type="binding site" evidence="12">
    <location>
        <position position="14"/>
    </location>
    <ligand>
        <name>UTP</name>
        <dbReference type="ChEBI" id="CHEBI:46398"/>
    </ligand>
</feature>
<evidence type="ECO:0000259" key="14">
    <source>
        <dbReference type="Pfam" id="PF06418"/>
    </source>
</evidence>
<evidence type="ECO:0000256" key="9">
    <source>
        <dbReference type="ARBA" id="ARBA00022975"/>
    </source>
</evidence>
<evidence type="ECO:0000256" key="2">
    <source>
        <dbReference type="ARBA" id="ARBA00007533"/>
    </source>
</evidence>
<evidence type="ECO:0000256" key="7">
    <source>
        <dbReference type="ARBA" id="ARBA00022842"/>
    </source>
</evidence>
<dbReference type="UniPathway" id="UPA00159">
    <property type="reaction ID" value="UER00277"/>
</dbReference>
<dbReference type="GO" id="GO:0097268">
    <property type="term" value="C:cytoophidium"/>
    <property type="evidence" value="ECO:0007669"/>
    <property type="project" value="UniProtKB-ARBA"/>
</dbReference>
<evidence type="ECO:0000313" key="15">
    <source>
        <dbReference type="EMBL" id="VEG13098.1"/>
    </source>
</evidence>